<dbReference type="GO" id="GO:0003677">
    <property type="term" value="F:DNA binding"/>
    <property type="evidence" value="ECO:0007669"/>
    <property type="project" value="InterPro"/>
</dbReference>
<dbReference type="InterPro" id="IPR039425">
    <property type="entry name" value="RNA_pol_sigma-70-like"/>
</dbReference>
<protein>
    <submittedName>
        <fullName evidence="7">Sigma-70 family RNA polymerase sigma factor</fullName>
    </submittedName>
</protein>
<evidence type="ECO:0000313" key="7">
    <source>
        <dbReference type="EMBL" id="MCE7508338.1"/>
    </source>
</evidence>
<evidence type="ECO:0000256" key="2">
    <source>
        <dbReference type="ARBA" id="ARBA00023015"/>
    </source>
</evidence>
<accession>A0A9Q3W335</accession>
<feature type="domain" description="RNA polymerase sigma-70 region 2" evidence="5">
    <location>
        <begin position="18"/>
        <end position="83"/>
    </location>
</feature>
<comment type="similarity">
    <text evidence="1">Belongs to the sigma-70 factor family. ECF subfamily.</text>
</comment>
<gene>
    <name evidence="7" type="ORF">LZG35_06775</name>
</gene>
<dbReference type="RefSeq" id="WP_133490082.1">
    <property type="nucleotide sequence ID" value="NZ_JAJVKT010000006.1"/>
</dbReference>
<reference evidence="7" key="1">
    <citation type="submission" date="2022-01" db="EMBL/GenBank/DDBJ databases">
        <authorList>
            <person name="Karlyshev A.V."/>
            <person name="Jaspars M."/>
        </authorList>
    </citation>
    <scope>NUCLEOTIDE SEQUENCE</scope>
    <source>
        <strain evidence="7">AGSA3-2</strain>
    </source>
</reference>
<dbReference type="InterPro" id="IPR007627">
    <property type="entry name" value="RNA_pol_sigma70_r2"/>
</dbReference>
<dbReference type="AlphaFoldDB" id="A0A9Q3W335"/>
<keyword evidence="2" id="KW-0805">Transcription regulation</keyword>
<dbReference type="NCBIfam" id="TIGR02937">
    <property type="entry name" value="sigma70-ECF"/>
    <property type="match status" value="1"/>
</dbReference>
<dbReference type="EMBL" id="JAJVKT010000006">
    <property type="protein sequence ID" value="MCE7508338.1"/>
    <property type="molecule type" value="Genomic_DNA"/>
</dbReference>
<evidence type="ECO:0000259" key="6">
    <source>
        <dbReference type="Pfam" id="PF08281"/>
    </source>
</evidence>
<evidence type="ECO:0000256" key="1">
    <source>
        <dbReference type="ARBA" id="ARBA00010641"/>
    </source>
</evidence>
<evidence type="ECO:0000256" key="3">
    <source>
        <dbReference type="ARBA" id="ARBA00023082"/>
    </source>
</evidence>
<proteinExistence type="inferred from homology"/>
<evidence type="ECO:0000259" key="5">
    <source>
        <dbReference type="Pfam" id="PF04542"/>
    </source>
</evidence>
<dbReference type="InterPro" id="IPR013324">
    <property type="entry name" value="RNA_pol_sigma_r3/r4-like"/>
</dbReference>
<evidence type="ECO:0000256" key="4">
    <source>
        <dbReference type="ARBA" id="ARBA00023163"/>
    </source>
</evidence>
<keyword evidence="4" id="KW-0804">Transcription</keyword>
<dbReference type="Proteomes" id="UP001107961">
    <property type="component" value="Unassembled WGS sequence"/>
</dbReference>
<dbReference type="InterPro" id="IPR013325">
    <property type="entry name" value="RNA_pol_sigma_r2"/>
</dbReference>
<feature type="domain" description="RNA polymerase sigma factor 70 region 4 type 2" evidence="6">
    <location>
        <begin position="114"/>
        <end position="164"/>
    </location>
</feature>
<dbReference type="PANTHER" id="PTHR43133:SF63">
    <property type="entry name" value="RNA POLYMERASE SIGMA FACTOR FECI-RELATED"/>
    <property type="match status" value="1"/>
</dbReference>
<dbReference type="CDD" id="cd06171">
    <property type="entry name" value="Sigma70_r4"/>
    <property type="match status" value="1"/>
</dbReference>
<dbReference type="GO" id="GO:0016987">
    <property type="term" value="F:sigma factor activity"/>
    <property type="evidence" value="ECO:0007669"/>
    <property type="project" value="UniProtKB-KW"/>
</dbReference>
<dbReference type="Gene3D" id="1.10.10.10">
    <property type="entry name" value="Winged helix-like DNA-binding domain superfamily/Winged helix DNA-binding domain"/>
    <property type="match status" value="1"/>
</dbReference>
<dbReference type="SUPFAM" id="SSF88946">
    <property type="entry name" value="Sigma2 domain of RNA polymerase sigma factors"/>
    <property type="match status" value="1"/>
</dbReference>
<evidence type="ECO:0000313" key="8">
    <source>
        <dbReference type="Proteomes" id="UP001107961"/>
    </source>
</evidence>
<sequence length="175" mass="19876">MAQGKVAGTRLRKQLGTLYVDHHGWLSSWLQARLGCSHTAADLAQDTYVRLLVRGYLPEPEQSRRHLRRIASGLMVDLHRRRRIEAAYRDALHALPEPEVPSEEIRAEVIDTLVRIDALLHKLPAKPRRAFLLSRLDGLSYPQIAQRLEVSVSSVEKYIARALEVCFIAALESRP</sequence>
<organism evidence="7 8">
    <name type="scientific">Alloalcanivorax xenomutans</name>
    <dbReference type="NCBI Taxonomy" id="1094342"/>
    <lineage>
        <taxon>Bacteria</taxon>
        <taxon>Pseudomonadati</taxon>
        <taxon>Pseudomonadota</taxon>
        <taxon>Gammaproteobacteria</taxon>
        <taxon>Oceanospirillales</taxon>
        <taxon>Alcanivoracaceae</taxon>
        <taxon>Alloalcanivorax</taxon>
    </lineage>
</organism>
<dbReference type="GO" id="GO:0006352">
    <property type="term" value="P:DNA-templated transcription initiation"/>
    <property type="evidence" value="ECO:0007669"/>
    <property type="project" value="InterPro"/>
</dbReference>
<dbReference type="Pfam" id="PF08281">
    <property type="entry name" value="Sigma70_r4_2"/>
    <property type="match status" value="1"/>
</dbReference>
<dbReference type="Gene3D" id="1.10.1740.10">
    <property type="match status" value="1"/>
</dbReference>
<dbReference type="InterPro" id="IPR013249">
    <property type="entry name" value="RNA_pol_sigma70_r4_t2"/>
</dbReference>
<keyword evidence="8" id="KW-1185">Reference proteome</keyword>
<dbReference type="Pfam" id="PF04542">
    <property type="entry name" value="Sigma70_r2"/>
    <property type="match status" value="1"/>
</dbReference>
<dbReference type="SUPFAM" id="SSF88659">
    <property type="entry name" value="Sigma3 and sigma4 domains of RNA polymerase sigma factors"/>
    <property type="match status" value="1"/>
</dbReference>
<name>A0A9Q3W335_9GAMM</name>
<dbReference type="InterPro" id="IPR036388">
    <property type="entry name" value="WH-like_DNA-bd_sf"/>
</dbReference>
<comment type="caution">
    <text evidence="7">The sequence shown here is derived from an EMBL/GenBank/DDBJ whole genome shotgun (WGS) entry which is preliminary data.</text>
</comment>
<keyword evidence="3" id="KW-0731">Sigma factor</keyword>
<dbReference type="PANTHER" id="PTHR43133">
    <property type="entry name" value="RNA POLYMERASE ECF-TYPE SIGMA FACTO"/>
    <property type="match status" value="1"/>
</dbReference>
<dbReference type="InterPro" id="IPR014284">
    <property type="entry name" value="RNA_pol_sigma-70_dom"/>
</dbReference>